<accession>A0AAV1RRX1</accession>
<keyword evidence="1" id="KW-0812">Transmembrane</keyword>
<evidence type="ECO:0000256" key="1">
    <source>
        <dbReference type="SAM" id="Phobius"/>
    </source>
</evidence>
<reference evidence="2 3" key="1">
    <citation type="submission" date="2024-01" db="EMBL/GenBank/DDBJ databases">
        <authorList>
            <person name="Waweru B."/>
        </authorList>
    </citation>
    <scope>NUCLEOTIDE SEQUENCE [LARGE SCALE GENOMIC DNA]</scope>
</reference>
<dbReference type="AlphaFoldDB" id="A0AAV1RRX1"/>
<keyword evidence="1" id="KW-0472">Membrane</keyword>
<sequence>MYDREKMGLPSWLVVVLDAAGFWGAWRYFLRQFEPSLNPNARRAEGDFLIEKEFHAEYKVKPVTKPTLDKLNFSLGIEKWQKAWA</sequence>
<comment type="caution">
    <text evidence="2">The sequence shown here is derived from an EMBL/GenBank/DDBJ whole genome shotgun (WGS) entry which is preliminary data.</text>
</comment>
<gene>
    <name evidence="2" type="ORF">DCAF_LOCUS13574</name>
</gene>
<evidence type="ECO:0000313" key="3">
    <source>
        <dbReference type="Proteomes" id="UP001314170"/>
    </source>
</evidence>
<protein>
    <submittedName>
        <fullName evidence="2">Uncharacterized protein</fullName>
    </submittedName>
</protein>
<proteinExistence type="predicted"/>
<dbReference type="Proteomes" id="UP001314170">
    <property type="component" value="Unassembled WGS sequence"/>
</dbReference>
<name>A0AAV1RRX1_9ROSI</name>
<feature type="transmembrane region" description="Helical" evidence="1">
    <location>
        <begin position="12"/>
        <end position="30"/>
    </location>
</feature>
<keyword evidence="3" id="KW-1185">Reference proteome</keyword>
<keyword evidence="1" id="KW-1133">Transmembrane helix</keyword>
<dbReference type="EMBL" id="CAWUPB010001120">
    <property type="protein sequence ID" value="CAK7338526.1"/>
    <property type="molecule type" value="Genomic_DNA"/>
</dbReference>
<organism evidence="2 3">
    <name type="scientific">Dovyalis caffra</name>
    <dbReference type="NCBI Taxonomy" id="77055"/>
    <lineage>
        <taxon>Eukaryota</taxon>
        <taxon>Viridiplantae</taxon>
        <taxon>Streptophyta</taxon>
        <taxon>Embryophyta</taxon>
        <taxon>Tracheophyta</taxon>
        <taxon>Spermatophyta</taxon>
        <taxon>Magnoliopsida</taxon>
        <taxon>eudicotyledons</taxon>
        <taxon>Gunneridae</taxon>
        <taxon>Pentapetalae</taxon>
        <taxon>rosids</taxon>
        <taxon>fabids</taxon>
        <taxon>Malpighiales</taxon>
        <taxon>Salicaceae</taxon>
        <taxon>Flacourtieae</taxon>
        <taxon>Dovyalis</taxon>
    </lineage>
</organism>
<evidence type="ECO:0000313" key="2">
    <source>
        <dbReference type="EMBL" id="CAK7338526.1"/>
    </source>
</evidence>